<evidence type="ECO:0000256" key="14">
    <source>
        <dbReference type="SAM" id="MobiDB-lite"/>
    </source>
</evidence>
<evidence type="ECO:0000313" key="18">
    <source>
        <dbReference type="Proteomes" id="UP000433788"/>
    </source>
</evidence>
<keyword evidence="9 13" id="KW-0472">Membrane</keyword>
<evidence type="ECO:0000259" key="16">
    <source>
        <dbReference type="Pfam" id="PF14849"/>
    </source>
</evidence>
<evidence type="ECO:0000256" key="9">
    <source>
        <dbReference type="ARBA" id="ARBA00023136"/>
    </source>
</evidence>
<organism evidence="17 18">
    <name type="scientific">Spiribacter salilacus</name>
    <dbReference type="NCBI Taxonomy" id="2664894"/>
    <lineage>
        <taxon>Bacteria</taxon>
        <taxon>Pseudomonadati</taxon>
        <taxon>Pseudomonadota</taxon>
        <taxon>Gammaproteobacteria</taxon>
        <taxon>Chromatiales</taxon>
        <taxon>Ectothiorhodospiraceae</taxon>
        <taxon>Spiribacter</taxon>
    </lineage>
</organism>
<comment type="similarity">
    <text evidence="2 13">Belongs to the OXA1/ALB3/YidC family. Type 1 subfamily.</text>
</comment>
<feature type="compositionally biased region" description="Low complexity" evidence="14">
    <location>
        <begin position="43"/>
        <end position="68"/>
    </location>
</feature>
<evidence type="ECO:0000256" key="7">
    <source>
        <dbReference type="ARBA" id="ARBA00022927"/>
    </source>
</evidence>
<feature type="region of interest" description="Disordered" evidence="14">
    <location>
        <begin position="28"/>
        <end position="80"/>
    </location>
</feature>
<dbReference type="GO" id="GO:0051205">
    <property type="term" value="P:protein insertion into membrane"/>
    <property type="evidence" value="ECO:0007669"/>
    <property type="project" value="TreeGrafter"/>
</dbReference>
<dbReference type="HAMAP" id="MF_01810">
    <property type="entry name" value="YidC_type1"/>
    <property type="match status" value="1"/>
</dbReference>
<dbReference type="PRINTS" id="PR01900">
    <property type="entry name" value="YIDCPROTEIN"/>
</dbReference>
<dbReference type="PRINTS" id="PR00701">
    <property type="entry name" value="60KDINNERMP"/>
</dbReference>
<dbReference type="PANTHER" id="PTHR12428">
    <property type="entry name" value="OXA1"/>
    <property type="match status" value="1"/>
</dbReference>
<evidence type="ECO:0000256" key="11">
    <source>
        <dbReference type="ARBA" id="ARBA00033245"/>
    </source>
</evidence>
<comment type="subunit">
    <text evidence="13">Interacts with the Sec translocase complex via SecD. Specifically interacts with transmembrane segments of nascent integral membrane proteins during membrane integration.</text>
</comment>
<comment type="caution">
    <text evidence="17">The sequence shown here is derived from an EMBL/GenBank/DDBJ whole genome shotgun (WGS) entry which is preliminary data.</text>
</comment>
<evidence type="ECO:0000256" key="13">
    <source>
        <dbReference type="HAMAP-Rule" id="MF_01810"/>
    </source>
</evidence>
<dbReference type="CDD" id="cd20070">
    <property type="entry name" value="5TM_YidC_Alb3"/>
    <property type="match status" value="1"/>
</dbReference>
<dbReference type="NCBIfam" id="NF002353">
    <property type="entry name" value="PRK01318.1-4"/>
    <property type="match status" value="1"/>
</dbReference>
<protein>
    <recommendedName>
        <fullName evidence="3 13">Membrane protein insertase YidC</fullName>
    </recommendedName>
    <alternativeName>
        <fullName evidence="12 13">Foldase YidC</fullName>
    </alternativeName>
    <alternativeName>
        <fullName evidence="11 13">Membrane integrase YidC</fullName>
    </alternativeName>
    <alternativeName>
        <fullName evidence="13">Membrane protein YidC</fullName>
    </alternativeName>
</protein>
<keyword evidence="10 13" id="KW-0143">Chaperone</keyword>
<dbReference type="InterPro" id="IPR028055">
    <property type="entry name" value="YidC/Oxa/ALB_C"/>
</dbReference>
<comment type="caution">
    <text evidence="13">Lacks conserved residue(s) required for the propagation of feature annotation.</text>
</comment>
<keyword evidence="7 13" id="KW-0653">Protein transport</keyword>
<dbReference type="InterPro" id="IPR001708">
    <property type="entry name" value="YidC/ALB3/OXA1/COX18"/>
</dbReference>
<evidence type="ECO:0000256" key="6">
    <source>
        <dbReference type="ARBA" id="ARBA00022692"/>
    </source>
</evidence>
<dbReference type="Pfam" id="PF02096">
    <property type="entry name" value="60KD_IMP"/>
    <property type="match status" value="1"/>
</dbReference>
<dbReference type="GO" id="GO:0015031">
    <property type="term" value="P:protein transport"/>
    <property type="evidence" value="ECO:0007669"/>
    <property type="project" value="UniProtKB-KW"/>
</dbReference>
<dbReference type="Pfam" id="PF14849">
    <property type="entry name" value="YidC_periplas"/>
    <property type="match status" value="1"/>
</dbReference>
<dbReference type="InterPro" id="IPR019998">
    <property type="entry name" value="Membr_insert_YidC"/>
</dbReference>
<reference evidence="17 18" key="1">
    <citation type="submission" date="2019-11" db="EMBL/GenBank/DDBJ databases">
        <authorList>
            <person name="Zhang X.Y."/>
        </authorList>
    </citation>
    <scope>NUCLEOTIDE SEQUENCE [LARGE SCALE GENOMIC DNA]</scope>
    <source>
        <strain evidence="17 18">C176</strain>
    </source>
</reference>
<dbReference type="EMBL" id="WJPP01000003">
    <property type="protein sequence ID" value="MRH78408.1"/>
    <property type="molecule type" value="Genomic_DNA"/>
</dbReference>
<dbReference type="InterPro" id="IPR047196">
    <property type="entry name" value="YidC_ALB_C"/>
</dbReference>
<evidence type="ECO:0000256" key="5">
    <source>
        <dbReference type="ARBA" id="ARBA00022475"/>
    </source>
</evidence>
<dbReference type="NCBIfam" id="TIGR03593">
    <property type="entry name" value="yidC_nterm"/>
    <property type="match status" value="1"/>
</dbReference>
<dbReference type="GO" id="GO:0005886">
    <property type="term" value="C:plasma membrane"/>
    <property type="evidence" value="ECO:0007669"/>
    <property type="project" value="UniProtKB-SubCell"/>
</dbReference>
<dbReference type="GO" id="GO:0032977">
    <property type="term" value="F:membrane insertase activity"/>
    <property type="evidence" value="ECO:0007669"/>
    <property type="project" value="InterPro"/>
</dbReference>
<dbReference type="NCBIfam" id="TIGR03592">
    <property type="entry name" value="yidC_oxa1_cterm"/>
    <property type="match status" value="1"/>
</dbReference>
<feature type="transmembrane region" description="Helical" evidence="13">
    <location>
        <begin position="509"/>
        <end position="533"/>
    </location>
</feature>
<feature type="compositionally biased region" description="Polar residues" evidence="14">
    <location>
        <begin position="28"/>
        <end position="41"/>
    </location>
</feature>
<dbReference type="RefSeq" id="WP_153719452.1">
    <property type="nucleotide sequence ID" value="NZ_WJPP01000003.1"/>
</dbReference>
<feature type="transmembrane region" description="Helical" evidence="13">
    <location>
        <begin position="435"/>
        <end position="456"/>
    </location>
</feature>
<feature type="domain" description="Membrane insertase YidC/Oxa/ALB C-terminal" evidence="15">
    <location>
        <begin position="370"/>
        <end position="548"/>
    </location>
</feature>
<dbReference type="PANTHER" id="PTHR12428:SF65">
    <property type="entry name" value="CYTOCHROME C OXIDASE ASSEMBLY PROTEIN COX18, MITOCHONDRIAL"/>
    <property type="match status" value="1"/>
</dbReference>
<evidence type="ECO:0000256" key="4">
    <source>
        <dbReference type="ARBA" id="ARBA00022448"/>
    </source>
</evidence>
<feature type="domain" description="Membrane insertase YidC N-terminal" evidence="16">
    <location>
        <begin position="88"/>
        <end position="358"/>
    </location>
</feature>
<evidence type="ECO:0000313" key="17">
    <source>
        <dbReference type="EMBL" id="MRH78408.1"/>
    </source>
</evidence>
<dbReference type="NCBIfam" id="NF002352">
    <property type="entry name" value="PRK01318.1-3"/>
    <property type="match status" value="1"/>
</dbReference>
<gene>
    <name evidence="13 17" type="primary">yidC</name>
    <name evidence="17" type="ORF">GH984_06775</name>
</gene>
<feature type="transmembrane region" description="Helical" evidence="13">
    <location>
        <begin position="370"/>
        <end position="389"/>
    </location>
</feature>
<evidence type="ECO:0000256" key="8">
    <source>
        <dbReference type="ARBA" id="ARBA00022989"/>
    </source>
</evidence>
<evidence type="ECO:0000256" key="3">
    <source>
        <dbReference type="ARBA" id="ARBA00015325"/>
    </source>
</evidence>
<keyword evidence="8 13" id="KW-1133">Transmembrane helix</keyword>
<dbReference type="InterPro" id="IPR038221">
    <property type="entry name" value="YidC_periplasmic_sf"/>
</dbReference>
<dbReference type="AlphaFoldDB" id="A0A6N7QTE6"/>
<dbReference type="CDD" id="cd19961">
    <property type="entry name" value="EcYidC-like_peri"/>
    <property type="match status" value="1"/>
</dbReference>
<evidence type="ECO:0000256" key="2">
    <source>
        <dbReference type="ARBA" id="ARBA00010527"/>
    </source>
</evidence>
<dbReference type="Gene3D" id="2.70.98.90">
    <property type="match status" value="1"/>
</dbReference>
<accession>A0A6N7QTE6</accession>
<evidence type="ECO:0000256" key="10">
    <source>
        <dbReference type="ARBA" id="ARBA00023186"/>
    </source>
</evidence>
<keyword evidence="18" id="KW-1185">Reference proteome</keyword>
<dbReference type="Proteomes" id="UP000433788">
    <property type="component" value="Unassembled WGS sequence"/>
</dbReference>
<keyword evidence="5 13" id="KW-1003">Cell membrane</keyword>
<proteinExistence type="inferred from homology"/>
<evidence type="ECO:0000256" key="12">
    <source>
        <dbReference type="ARBA" id="ARBA00033342"/>
    </source>
</evidence>
<keyword evidence="6 13" id="KW-0812">Transmembrane</keyword>
<comment type="subcellular location">
    <subcellularLocation>
        <location evidence="1">Cell inner membrane</location>
        <topology evidence="1">Multi-pass membrane protein</topology>
    </subcellularLocation>
    <subcellularLocation>
        <location evidence="13">Cell membrane</location>
        <topology evidence="13">Multi-pass membrane protein</topology>
    </subcellularLocation>
</comment>
<name>A0A6N7QTE6_9GAMM</name>
<evidence type="ECO:0000256" key="1">
    <source>
        <dbReference type="ARBA" id="ARBA00004429"/>
    </source>
</evidence>
<evidence type="ECO:0000259" key="15">
    <source>
        <dbReference type="Pfam" id="PF02096"/>
    </source>
</evidence>
<comment type="function">
    <text evidence="13">Required for the insertion and/or proper folding and/or complex formation of integral membrane proteins into the membrane. Involved in integration of membrane proteins that insert both dependently and independently of the Sec translocase complex, as well as at least some lipoproteins. Aids folding of multispanning membrane proteins.</text>
</comment>
<dbReference type="InterPro" id="IPR028053">
    <property type="entry name" value="Membr_insert_YidC_N"/>
</dbReference>
<sequence length="556" mass="62724">MDNQRLFLYVALALVLLLGWMTWQQDYGPSAPQQASPTASVDQPESAPATPAPSEAEAEAEAPGQPAGSDSVPELASDTLTDTGVNQVRVVTDLFEVDIDLNGGNVHGVRLLEHTVSLDDPTPFQLMGTESPLFIAQAGLVGDGIEAPGPGARWVADEQEYILEGDAEQIEVPLRWRDENGLMVTRRYVFTRDSYLIDVRHEVQNPLADSVRVYQYNQLRRSSDTEGPGFLGAASYTGGVIYSPDDKYEKISFNNMEKDDLSRDITDGWLAMIQHYFLAGWVPPRDQVLRYYTRVNRGEYVLGQSSPWVTVEAGGQATLENRLVVGPKKQNRLAPIAEGLELTVDYGWLTIISKPLFIALSWIHSVVGNWGWSIILLTLAIKLVFYKLSEASYRSMARMRKLQPEMKRLKERYPDDRQKMNQELMTLYKKEKINPLGGCLPILVQIPVFIALYWVLLESVELRQAPWMFWIQDLSERDPFYILPLLMGATMFLQQKLNPAPMDPIQQKIMMGLPLVFTVFFIFFPAGLVLYWVTNNTLSIAQQWVITRRIEAGAKS</sequence>
<keyword evidence="4 13" id="KW-0813">Transport</keyword>